<dbReference type="FunFam" id="3.90.420.10:FF:000006">
    <property type="entry name" value="Sulfur dehydrogenase subunit SoxC"/>
    <property type="match status" value="1"/>
</dbReference>
<feature type="domain" description="Moybdenum cofactor oxidoreductase dimerisation" evidence="6">
    <location>
        <begin position="306"/>
        <end position="419"/>
    </location>
</feature>
<dbReference type="RefSeq" id="WP_111734059.1">
    <property type="nucleotide sequence ID" value="NZ_CP037901.1"/>
</dbReference>
<dbReference type="InterPro" id="IPR005066">
    <property type="entry name" value="MoCF_OxRdtse_dimer"/>
</dbReference>
<evidence type="ECO:0000256" key="4">
    <source>
        <dbReference type="ARBA" id="ARBA00023002"/>
    </source>
</evidence>
<dbReference type="GO" id="GO:0050310">
    <property type="term" value="F:sulfite dehydrogenase activity"/>
    <property type="evidence" value="ECO:0007669"/>
    <property type="project" value="UniProtKB-EC"/>
</dbReference>
<keyword evidence="4 7" id="KW-0560">Oxidoreductase</keyword>
<dbReference type="GO" id="GO:0020037">
    <property type="term" value="F:heme binding"/>
    <property type="evidence" value="ECO:0007669"/>
    <property type="project" value="TreeGrafter"/>
</dbReference>
<dbReference type="EC" id="1.8.2.1" evidence="7"/>
<dbReference type="EMBL" id="CP037901">
    <property type="protein sequence ID" value="QBP12507.1"/>
    <property type="molecule type" value="Genomic_DNA"/>
</dbReference>
<dbReference type="GO" id="GO:0030151">
    <property type="term" value="F:molybdenum ion binding"/>
    <property type="evidence" value="ECO:0007669"/>
    <property type="project" value="InterPro"/>
</dbReference>
<dbReference type="GO" id="GO:0043546">
    <property type="term" value="F:molybdopterin cofactor binding"/>
    <property type="evidence" value="ECO:0007669"/>
    <property type="project" value="TreeGrafter"/>
</dbReference>
<evidence type="ECO:0000259" key="5">
    <source>
        <dbReference type="Pfam" id="PF00174"/>
    </source>
</evidence>
<dbReference type="InterPro" id="IPR014756">
    <property type="entry name" value="Ig_E-set"/>
</dbReference>
<evidence type="ECO:0000256" key="3">
    <source>
        <dbReference type="ARBA" id="ARBA00022723"/>
    </source>
</evidence>
<keyword evidence="3" id="KW-0479">Metal-binding</keyword>
<name>A0A482IYP0_9BURK</name>
<dbReference type="PRINTS" id="PR00407">
    <property type="entry name" value="EUMOPTERIN"/>
</dbReference>
<proteinExistence type="predicted"/>
<dbReference type="Gene3D" id="3.90.420.10">
    <property type="entry name" value="Oxidoreductase, molybdopterin-binding domain"/>
    <property type="match status" value="1"/>
</dbReference>
<dbReference type="Proteomes" id="UP000253772">
    <property type="component" value="Chromosome c2"/>
</dbReference>
<dbReference type="Gene3D" id="2.60.40.650">
    <property type="match status" value="1"/>
</dbReference>
<gene>
    <name evidence="7" type="primary">soxC</name>
    <name evidence="7" type="ORF">DDF84_022535</name>
</gene>
<dbReference type="AlphaFoldDB" id="A0A482IYP0"/>
<dbReference type="FunFam" id="2.60.40.650:FF:000004">
    <property type="entry name" value="Sulfite oxidase, putative"/>
    <property type="match status" value="1"/>
</dbReference>
<dbReference type="NCBIfam" id="TIGR04555">
    <property type="entry name" value="sulfite_DH_soxC"/>
    <property type="match status" value="1"/>
</dbReference>
<organism evidence="7 8">
    <name type="scientific">Cupriavidus metallidurans</name>
    <dbReference type="NCBI Taxonomy" id="119219"/>
    <lineage>
        <taxon>Bacteria</taxon>
        <taxon>Pseudomonadati</taxon>
        <taxon>Pseudomonadota</taxon>
        <taxon>Betaproteobacteria</taxon>
        <taxon>Burkholderiales</taxon>
        <taxon>Burkholderiaceae</taxon>
        <taxon>Cupriavidus</taxon>
    </lineage>
</organism>
<dbReference type="PANTHER" id="PTHR19372">
    <property type="entry name" value="SULFITE REDUCTASE"/>
    <property type="match status" value="1"/>
</dbReference>
<dbReference type="Pfam" id="PF03404">
    <property type="entry name" value="Mo-co_dimer"/>
    <property type="match status" value="1"/>
</dbReference>
<feature type="domain" description="Oxidoreductase molybdopterin-binding" evidence="5">
    <location>
        <begin position="122"/>
        <end position="286"/>
    </location>
</feature>
<keyword evidence="2" id="KW-0500">Molybdenum</keyword>
<dbReference type="InterPro" id="IPR008335">
    <property type="entry name" value="Mopterin_OxRdtase_euk"/>
</dbReference>
<dbReference type="SUPFAM" id="SSF56524">
    <property type="entry name" value="Oxidoreductase molybdopterin-binding domain"/>
    <property type="match status" value="1"/>
</dbReference>
<dbReference type="InterPro" id="IPR030835">
    <property type="entry name" value="Sulfite_DH_SoxC"/>
</dbReference>
<dbReference type="GO" id="GO:0008482">
    <property type="term" value="F:sulfite oxidase activity"/>
    <property type="evidence" value="ECO:0007669"/>
    <property type="project" value="TreeGrafter"/>
</dbReference>
<sequence length="434" mass="48374">MVDAFNKRRKALVNIATAAVGAGTLLKTRLGNAESQSTPALRRVGWSQETPSIANLPPNRPPWMSTFGSTLTRYGAPSQYEKDVVRITPSTSPRDLVNWNTTPLQHLHGIITPSGLHFERHHAGIPDINPSQHTLMIHGMVKRPLLLTMDDLMRYPTVSRIHFLECSGNSWSEWRKATGKTVQETHGLLSCSEWTGVPLSAVLADVGVDPKSTWALAEGADGAAMDRSIPVQKLFDDAMLAFAQNGEMLRPSQGYPLRLLVPGYEGNMNIKWLRRLKFGTAPFETYEETAYYTELMKNGKAQQFNFSMDAKSVITFPSGSMRLNGRGYYEISGLAWSGRGKVRRVDISMDGGRTWRPAKLQEPVLSKCLTRFRCDWNWDGSPAILQSRCIDETGDVQPTIEALVNARGLNSLYHINSIQSWKVDRNGEVTNVRA</sequence>
<dbReference type="SUPFAM" id="SSF81296">
    <property type="entry name" value="E set domains"/>
    <property type="match status" value="1"/>
</dbReference>
<dbReference type="Pfam" id="PF00174">
    <property type="entry name" value="Oxidored_molyb"/>
    <property type="match status" value="1"/>
</dbReference>
<accession>A0A482IYP0</accession>
<evidence type="ECO:0000256" key="1">
    <source>
        <dbReference type="ARBA" id="ARBA00001924"/>
    </source>
</evidence>
<dbReference type="PANTHER" id="PTHR19372:SF7">
    <property type="entry name" value="SULFITE OXIDASE, MITOCHONDRIAL"/>
    <property type="match status" value="1"/>
</dbReference>
<dbReference type="GO" id="GO:0006790">
    <property type="term" value="P:sulfur compound metabolic process"/>
    <property type="evidence" value="ECO:0007669"/>
    <property type="project" value="TreeGrafter"/>
</dbReference>
<dbReference type="InterPro" id="IPR000572">
    <property type="entry name" value="OxRdtase_Mopterin-bd_dom"/>
</dbReference>
<evidence type="ECO:0000313" key="7">
    <source>
        <dbReference type="EMBL" id="QBP12507.1"/>
    </source>
</evidence>
<protein>
    <submittedName>
        <fullName evidence="7">Sulfite dehydrogenase</fullName>
        <ecNumber evidence="7">1.8.2.1</ecNumber>
    </submittedName>
</protein>
<evidence type="ECO:0000313" key="8">
    <source>
        <dbReference type="Proteomes" id="UP000253772"/>
    </source>
</evidence>
<dbReference type="InterPro" id="IPR036374">
    <property type="entry name" value="OxRdtase_Mopterin-bd_sf"/>
</dbReference>
<evidence type="ECO:0000256" key="2">
    <source>
        <dbReference type="ARBA" id="ARBA00022505"/>
    </source>
</evidence>
<dbReference type="OrthoDB" id="9795587at2"/>
<evidence type="ECO:0000259" key="6">
    <source>
        <dbReference type="Pfam" id="PF03404"/>
    </source>
</evidence>
<comment type="cofactor">
    <cofactor evidence="1">
        <name>Mo-molybdopterin</name>
        <dbReference type="ChEBI" id="CHEBI:71302"/>
    </cofactor>
</comment>
<reference evidence="7 8" key="1">
    <citation type="submission" date="2019-03" db="EMBL/GenBank/DDBJ databases">
        <title>Comparative insights into the high quality Complete genome sequence of highly metal resistant Cupriavidus metallidurans strain BS1 isolated from a gold-copper mine.</title>
        <authorList>
            <person name="Mazhar H.S."/>
            <person name="Rensing C."/>
        </authorList>
    </citation>
    <scope>NUCLEOTIDE SEQUENCE [LARGE SCALE GENOMIC DNA]</scope>
    <source>
        <strain evidence="7 8">BS1</strain>
    </source>
</reference>